<feature type="compositionally biased region" description="Low complexity" evidence="1">
    <location>
        <begin position="21"/>
        <end position="31"/>
    </location>
</feature>
<feature type="compositionally biased region" description="Basic and acidic residues" evidence="1">
    <location>
        <begin position="204"/>
        <end position="215"/>
    </location>
</feature>
<protein>
    <recommendedName>
        <fullName evidence="4">EF-hand domain-containing protein</fullName>
    </recommendedName>
</protein>
<feature type="region of interest" description="Disordered" evidence="1">
    <location>
        <begin position="192"/>
        <end position="259"/>
    </location>
</feature>
<comment type="caution">
    <text evidence="2">The sequence shown here is derived from an EMBL/GenBank/DDBJ whole genome shotgun (WGS) entry which is preliminary data.</text>
</comment>
<evidence type="ECO:0000256" key="1">
    <source>
        <dbReference type="SAM" id="MobiDB-lite"/>
    </source>
</evidence>
<evidence type="ECO:0000313" key="2">
    <source>
        <dbReference type="EMBL" id="TFJ87221.1"/>
    </source>
</evidence>
<proteinExistence type="predicted"/>
<sequence length="380" mass="41060">MPQLSTIRPRLTRCESSLQNRRCSSPSPRRSAAGTLPSNPRVHFEGFEETRGPAVGDTLSVVYDPAGEGADSPLTMLEEDEGASPCLLYNFNGWNGEETPLRTPLFPQGDGTLIATVHVPNYAKVLDCIVSDGQLAFDTEAGQFFHLRIAHVQEERDGTVYNFFQGEDGSMTLTGVQADNDARELERMIEEELSARETSSADGHLFDEEPEERRFSSSTVAGYEESHLSDVEGDSEEAGEGKNPLSEDADAGGEAARQLASSGSLGVHVAALEDVGNVPQQLRAEATAVGEALGISSSMIINELRESFDSVTDADVLTIGELPKALARMGFDGLETAELEDLCMRVQGTEAPAAGRRLTLEHFMRIFHLLDTENVGIVIV</sequence>
<dbReference type="EMBL" id="SDOX01000006">
    <property type="protein sequence ID" value="TFJ87221.1"/>
    <property type="molecule type" value="Genomic_DNA"/>
</dbReference>
<feature type="region of interest" description="Disordered" evidence="1">
    <location>
        <begin position="15"/>
        <end position="42"/>
    </location>
</feature>
<dbReference type="AlphaFoldDB" id="A0A4D9D681"/>
<reference evidence="2 3" key="1">
    <citation type="submission" date="2019-01" db="EMBL/GenBank/DDBJ databases">
        <title>Nuclear Genome Assembly of the Microalgal Biofuel strain Nannochloropsis salina CCMP1776.</title>
        <authorList>
            <person name="Hovde B."/>
        </authorList>
    </citation>
    <scope>NUCLEOTIDE SEQUENCE [LARGE SCALE GENOMIC DNA]</scope>
    <source>
        <strain evidence="2 3">CCMP1776</strain>
    </source>
</reference>
<gene>
    <name evidence="2" type="ORF">NSK_001553</name>
</gene>
<name>A0A4D9D681_9STRA</name>
<evidence type="ECO:0000313" key="3">
    <source>
        <dbReference type="Proteomes" id="UP000355283"/>
    </source>
</evidence>
<dbReference type="Proteomes" id="UP000355283">
    <property type="component" value="Unassembled WGS sequence"/>
</dbReference>
<accession>A0A4D9D681</accession>
<evidence type="ECO:0008006" key="4">
    <source>
        <dbReference type="Google" id="ProtNLM"/>
    </source>
</evidence>
<organism evidence="2 3">
    <name type="scientific">Nannochloropsis salina CCMP1776</name>
    <dbReference type="NCBI Taxonomy" id="1027361"/>
    <lineage>
        <taxon>Eukaryota</taxon>
        <taxon>Sar</taxon>
        <taxon>Stramenopiles</taxon>
        <taxon>Ochrophyta</taxon>
        <taxon>Eustigmatophyceae</taxon>
        <taxon>Eustigmatales</taxon>
        <taxon>Monodopsidaceae</taxon>
        <taxon>Microchloropsis</taxon>
        <taxon>Microchloropsis salina</taxon>
    </lineage>
</organism>
<keyword evidence="3" id="KW-1185">Reference proteome</keyword>
<dbReference type="OrthoDB" id="196384at2759"/>